<protein>
    <submittedName>
        <fullName evidence="2">Uncharacterized protein</fullName>
    </submittedName>
</protein>
<gene>
    <name evidence="2" type="ORF">S12H4_26836</name>
</gene>
<comment type="caution">
    <text evidence="2">The sequence shown here is derived from an EMBL/GenBank/DDBJ whole genome shotgun (WGS) entry which is preliminary data.</text>
</comment>
<keyword evidence="1" id="KW-0175">Coiled coil</keyword>
<name>X1SIH5_9ZZZZ</name>
<feature type="non-terminal residue" evidence="2">
    <location>
        <position position="205"/>
    </location>
</feature>
<accession>X1SIH5</accession>
<sequence>MRFPNLFKKRSKSPQALAQSQAVSTLQDLIAPAGLEINTNFLKLGNKYCSTLFILTYPNYLASNWFSSIINLDESFNISIFFHPLNINKVLRDLRKKSAEVQAQLSIEADRGLVRNPLLEAALNNIEKLRDTIQQGSEKLFEVGVYITFFADNKEELAKIESKIKNILEQQLIYAKPTIFREFEGMESSLPLGMDRLLLTTPLNS</sequence>
<organism evidence="2">
    <name type="scientific">marine sediment metagenome</name>
    <dbReference type="NCBI Taxonomy" id="412755"/>
    <lineage>
        <taxon>unclassified sequences</taxon>
        <taxon>metagenomes</taxon>
        <taxon>ecological metagenomes</taxon>
    </lineage>
</organism>
<feature type="coiled-coil region" evidence="1">
    <location>
        <begin position="119"/>
        <end position="170"/>
    </location>
</feature>
<evidence type="ECO:0000313" key="2">
    <source>
        <dbReference type="EMBL" id="GAI92763.1"/>
    </source>
</evidence>
<proteinExistence type="predicted"/>
<dbReference type="EMBL" id="BARW01015267">
    <property type="protein sequence ID" value="GAI92763.1"/>
    <property type="molecule type" value="Genomic_DNA"/>
</dbReference>
<reference evidence="2" key="1">
    <citation type="journal article" date="2014" name="Front. Microbiol.">
        <title>High frequency of phylogenetically diverse reductive dehalogenase-homologous genes in deep subseafloor sedimentary metagenomes.</title>
        <authorList>
            <person name="Kawai M."/>
            <person name="Futagami T."/>
            <person name="Toyoda A."/>
            <person name="Takaki Y."/>
            <person name="Nishi S."/>
            <person name="Hori S."/>
            <person name="Arai W."/>
            <person name="Tsubouchi T."/>
            <person name="Morono Y."/>
            <person name="Uchiyama I."/>
            <person name="Ito T."/>
            <person name="Fujiyama A."/>
            <person name="Inagaki F."/>
            <person name="Takami H."/>
        </authorList>
    </citation>
    <scope>NUCLEOTIDE SEQUENCE</scope>
    <source>
        <strain evidence="2">Expedition CK06-06</strain>
    </source>
</reference>
<dbReference type="AlphaFoldDB" id="X1SIH5"/>
<evidence type="ECO:0000256" key="1">
    <source>
        <dbReference type="SAM" id="Coils"/>
    </source>
</evidence>